<dbReference type="GeneTree" id="ENSGT00390000015084"/>
<sequence length="91" mass="10883">PYMEMRVRERVNDGDKENTGHILQKDNIPSRTSVYVLFHYVDGVSLPLGEQYERKKHKLQEELRNDYRKYMAERETPGRQTGDDRDRGRDV</sequence>
<proteinExistence type="predicted"/>
<evidence type="ECO:0000313" key="2">
    <source>
        <dbReference type="Ensembl" id="ENSCCRP00000119612.1"/>
    </source>
</evidence>
<dbReference type="PANTHER" id="PTHR21616:SF2">
    <property type="entry name" value="CENTROSOME AND SPINDLE POLE-ASSOCIATED PROTEIN 1"/>
    <property type="match status" value="1"/>
</dbReference>
<dbReference type="GO" id="GO:0032467">
    <property type="term" value="P:positive regulation of cytokinesis"/>
    <property type="evidence" value="ECO:0007669"/>
    <property type="project" value="InterPro"/>
</dbReference>
<feature type="compositionally biased region" description="Basic and acidic residues" evidence="1">
    <location>
        <begin position="1"/>
        <end position="19"/>
    </location>
</feature>
<evidence type="ECO:0000313" key="3">
    <source>
        <dbReference type="Proteomes" id="UP001108240"/>
    </source>
</evidence>
<dbReference type="AlphaFoldDB" id="A0A9J7YIE7"/>
<dbReference type="InterPro" id="IPR026708">
    <property type="entry name" value="CSPP1"/>
</dbReference>
<feature type="region of interest" description="Disordered" evidence="1">
    <location>
        <begin position="67"/>
        <end position="91"/>
    </location>
</feature>
<accession>A0A9J7YIE7</accession>
<dbReference type="PANTHER" id="PTHR21616">
    <property type="entry name" value="CENTROSOME SPINDLE POLE ASSOCIATED PROTEIN"/>
    <property type="match status" value="1"/>
</dbReference>
<dbReference type="Ensembl" id="ENSCCRT00000114742.1">
    <property type="protein sequence ID" value="ENSCCRP00000119612.1"/>
    <property type="gene ID" value="ENSCCRG00000057295.1"/>
</dbReference>
<name>A0A9J7YIE7_CYPCA</name>
<dbReference type="Proteomes" id="UP001108240">
    <property type="component" value="Unplaced"/>
</dbReference>
<reference evidence="2" key="2">
    <citation type="submission" date="2025-09" db="UniProtKB">
        <authorList>
            <consortium name="Ensembl"/>
        </authorList>
    </citation>
    <scope>IDENTIFICATION</scope>
</reference>
<protein>
    <submittedName>
        <fullName evidence="2">Centrosome and spindle pole associated protein 1b</fullName>
    </submittedName>
</protein>
<feature type="region of interest" description="Disordered" evidence="1">
    <location>
        <begin position="1"/>
        <end position="23"/>
    </location>
</feature>
<reference evidence="2" key="1">
    <citation type="submission" date="2025-08" db="UniProtKB">
        <authorList>
            <consortium name="Ensembl"/>
        </authorList>
    </citation>
    <scope>IDENTIFICATION</scope>
</reference>
<keyword evidence="3" id="KW-1185">Reference proteome</keyword>
<dbReference type="GO" id="GO:0000922">
    <property type="term" value="C:spindle pole"/>
    <property type="evidence" value="ECO:0007669"/>
    <property type="project" value="InterPro"/>
</dbReference>
<organism evidence="2 3">
    <name type="scientific">Cyprinus carpio carpio</name>
    <dbReference type="NCBI Taxonomy" id="630221"/>
    <lineage>
        <taxon>Eukaryota</taxon>
        <taxon>Metazoa</taxon>
        <taxon>Chordata</taxon>
        <taxon>Craniata</taxon>
        <taxon>Vertebrata</taxon>
        <taxon>Euteleostomi</taxon>
        <taxon>Actinopterygii</taxon>
        <taxon>Neopterygii</taxon>
        <taxon>Teleostei</taxon>
        <taxon>Ostariophysi</taxon>
        <taxon>Cypriniformes</taxon>
        <taxon>Cyprinidae</taxon>
        <taxon>Cyprininae</taxon>
        <taxon>Cyprinus</taxon>
    </lineage>
</organism>
<dbReference type="GO" id="GO:0005813">
    <property type="term" value="C:centrosome"/>
    <property type="evidence" value="ECO:0007669"/>
    <property type="project" value="InterPro"/>
</dbReference>
<dbReference type="GO" id="GO:0005874">
    <property type="term" value="C:microtubule"/>
    <property type="evidence" value="ECO:0007669"/>
    <property type="project" value="InterPro"/>
</dbReference>
<evidence type="ECO:0000256" key="1">
    <source>
        <dbReference type="SAM" id="MobiDB-lite"/>
    </source>
</evidence>